<reference evidence="12 13" key="1">
    <citation type="journal article" date="2007" name="Genome Biol.">
        <title>Genome analysis and genome-wide proteomics of Thermococcus gammatolerans, the most radioresistant organism known amongst the Archaea.</title>
        <authorList>
            <person name="Zivanovic Y."/>
            <person name="Armengaud J."/>
            <person name="Lagorce A."/>
            <person name="Leplat C."/>
            <person name="Guerin P."/>
            <person name="Dutertre M."/>
            <person name="Anthouard V."/>
            <person name="Forterre P."/>
            <person name="Wincker P."/>
            <person name="Confalonieri F."/>
        </authorList>
    </citation>
    <scope>NUCLEOTIDE SEQUENCE [LARGE SCALE GENOMIC DNA]</scope>
    <source>
        <strain evidence="13">DSM 15229 / JCM 11827 / EJ3</strain>
    </source>
</reference>
<dbReference type="AlphaFoldDB" id="C5A4C0"/>
<dbReference type="GO" id="GO:0006814">
    <property type="term" value="P:sodium ion transport"/>
    <property type="evidence" value="ECO:0007669"/>
    <property type="project" value="UniProtKB-KW"/>
</dbReference>
<keyword evidence="5 10" id="KW-1133">Transmembrane helix</keyword>
<dbReference type="Pfam" id="PF00999">
    <property type="entry name" value="Na_H_Exchanger"/>
    <property type="match status" value="1"/>
</dbReference>
<evidence type="ECO:0000313" key="12">
    <source>
        <dbReference type="EMBL" id="ACS33082.1"/>
    </source>
</evidence>
<evidence type="ECO:0000256" key="5">
    <source>
        <dbReference type="ARBA" id="ARBA00022989"/>
    </source>
</evidence>
<gene>
    <name evidence="12" type="ordered locus">TGAM_0580</name>
</gene>
<proteinExistence type="predicted"/>
<evidence type="ECO:0000256" key="3">
    <source>
        <dbReference type="ARBA" id="ARBA00022449"/>
    </source>
</evidence>
<keyword evidence="13" id="KW-1185">Reference proteome</keyword>
<dbReference type="EMBL" id="CP001398">
    <property type="protein sequence ID" value="ACS33082.1"/>
    <property type="molecule type" value="Genomic_DNA"/>
</dbReference>
<evidence type="ECO:0000256" key="7">
    <source>
        <dbReference type="ARBA" id="ARBA00023065"/>
    </source>
</evidence>
<dbReference type="GO" id="GO:1902600">
    <property type="term" value="P:proton transmembrane transport"/>
    <property type="evidence" value="ECO:0007669"/>
    <property type="project" value="InterPro"/>
</dbReference>
<dbReference type="Proteomes" id="UP000001488">
    <property type="component" value="Chromosome"/>
</dbReference>
<evidence type="ECO:0000256" key="6">
    <source>
        <dbReference type="ARBA" id="ARBA00023053"/>
    </source>
</evidence>
<dbReference type="eggNOG" id="arCOG01953">
    <property type="taxonomic scope" value="Archaea"/>
</dbReference>
<feature type="transmembrane region" description="Helical" evidence="10">
    <location>
        <begin position="83"/>
        <end position="101"/>
    </location>
</feature>
<comment type="subcellular location">
    <subcellularLocation>
        <location evidence="1">Membrane</location>
        <topology evidence="1">Multi-pass membrane protein</topology>
    </subcellularLocation>
</comment>
<feature type="transmembrane region" description="Helical" evidence="10">
    <location>
        <begin position="257"/>
        <end position="276"/>
    </location>
</feature>
<keyword evidence="3" id="KW-0050">Antiport</keyword>
<dbReference type="GO" id="GO:0015297">
    <property type="term" value="F:antiporter activity"/>
    <property type="evidence" value="ECO:0007669"/>
    <property type="project" value="UniProtKB-KW"/>
</dbReference>
<dbReference type="InterPro" id="IPR038770">
    <property type="entry name" value="Na+/solute_symporter_sf"/>
</dbReference>
<keyword evidence="9" id="KW-0739">Sodium transport</keyword>
<name>C5A4C0_THEGJ</name>
<keyword evidence="7" id="KW-0406">Ion transport</keyword>
<evidence type="ECO:0000313" key="13">
    <source>
        <dbReference type="Proteomes" id="UP000001488"/>
    </source>
</evidence>
<organism evidence="12 13">
    <name type="scientific">Thermococcus gammatolerans (strain DSM 15229 / JCM 11827 / EJ3)</name>
    <dbReference type="NCBI Taxonomy" id="593117"/>
    <lineage>
        <taxon>Archaea</taxon>
        <taxon>Methanobacteriati</taxon>
        <taxon>Methanobacteriota</taxon>
        <taxon>Thermococci</taxon>
        <taxon>Thermococcales</taxon>
        <taxon>Thermococcaceae</taxon>
        <taxon>Thermococcus</taxon>
    </lineage>
</organism>
<feature type="domain" description="Cation/H+ exchanger transmembrane" evidence="11">
    <location>
        <begin position="12"/>
        <end position="361"/>
    </location>
</feature>
<evidence type="ECO:0000256" key="10">
    <source>
        <dbReference type="SAM" id="Phobius"/>
    </source>
</evidence>
<evidence type="ECO:0000259" key="11">
    <source>
        <dbReference type="Pfam" id="PF00999"/>
    </source>
</evidence>
<evidence type="ECO:0000256" key="2">
    <source>
        <dbReference type="ARBA" id="ARBA00022448"/>
    </source>
</evidence>
<dbReference type="PaxDb" id="593117-TGAM_0580"/>
<dbReference type="KEGG" id="tga:TGAM_0580"/>
<dbReference type="PATRIC" id="fig|593117.10.peg.578"/>
<protein>
    <submittedName>
        <fullName evidence="12">Na+/H+ antiporter</fullName>
    </submittedName>
</protein>
<sequence length="380" mass="41486">MQVIGYVLIIIALGRFLAELFERIGYPGIVGEITAGLLLGYFLRDVPAGEMNLLAEFGIFFLMILAGLEITPDELRMGGREALPVYLVTLAVMFFVTLPFTNYSISTGNILAASILAVASAPIVVRIKRFFGEEYLHVALSYAIISEVVILVLVYVLASFEEAHDPSDLAITIVKQVLFIGGVLYVNYKIGIQHKIWLITQLRRLRSDEAVFGAFMILAATLGFISEEVGMHFTIGAFLAGLLLHSDLVGTRQYERLETILSGVTYGIFAPIFFAWRGMNFRAEVTLATAYFFLAIYLVRFLLTVVLTWDGRLLSSIAKATGLVSFGILGLLVSDLGNSYGVLTGELYSISALTSIGGIFLAATIGRGLSFLRRSSGKGL</sequence>
<accession>C5A4C0</accession>
<dbReference type="GeneID" id="7987203"/>
<feature type="transmembrane region" description="Helical" evidence="10">
    <location>
        <begin position="288"/>
        <end position="309"/>
    </location>
</feature>
<dbReference type="RefSeq" id="WP_015858200.1">
    <property type="nucleotide sequence ID" value="NC_012804.1"/>
</dbReference>
<dbReference type="GO" id="GO:0016020">
    <property type="term" value="C:membrane"/>
    <property type="evidence" value="ECO:0007669"/>
    <property type="project" value="UniProtKB-SubCell"/>
</dbReference>
<feature type="transmembrane region" description="Helical" evidence="10">
    <location>
        <begin position="107"/>
        <end position="127"/>
    </location>
</feature>
<dbReference type="PANTHER" id="PTHR43562:SF3">
    <property type="entry name" value="SODIUM ION_PROTON EXCHANGER (EUROFUNG)"/>
    <property type="match status" value="1"/>
</dbReference>
<keyword evidence="6" id="KW-0915">Sodium</keyword>
<evidence type="ECO:0000256" key="9">
    <source>
        <dbReference type="ARBA" id="ARBA00023201"/>
    </source>
</evidence>
<feature type="transmembrane region" description="Helical" evidence="10">
    <location>
        <begin position="321"/>
        <end position="341"/>
    </location>
</feature>
<evidence type="ECO:0000256" key="4">
    <source>
        <dbReference type="ARBA" id="ARBA00022692"/>
    </source>
</evidence>
<evidence type="ECO:0000256" key="8">
    <source>
        <dbReference type="ARBA" id="ARBA00023136"/>
    </source>
</evidence>
<feature type="transmembrane region" description="Helical" evidence="10">
    <location>
        <begin position="231"/>
        <end position="250"/>
    </location>
</feature>
<evidence type="ECO:0000256" key="1">
    <source>
        <dbReference type="ARBA" id="ARBA00004141"/>
    </source>
</evidence>
<dbReference type="STRING" id="593117.TGAM_0580"/>
<dbReference type="PANTHER" id="PTHR43562">
    <property type="entry name" value="NAPA-TYPE SODIUM/HYDROGEN ANTIPORTER"/>
    <property type="match status" value="1"/>
</dbReference>
<dbReference type="Gene3D" id="1.20.1530.20">
    <property type="match status" value="1"/>
</dbReference>
<feature type="transmembrane region" description="Helical" evidence="10">
    <location>
        <begin position="53"/>
        <end position="71"/>
    </location>
</feature>
<feature type="transmembrane region" description="Helical" evidence="10">
    <location>
        <begin position="209"/>
        <end position="225"/>
    </location>
</feature>
<dbReference type="OrthoDB" id="12029at2157"/>
<keyword evidence="4 10" id="KW-0812">Transmembrane</keyword>
<feature type="transmembrane region" description="Helical" evidence="10">
    <location>
        <begin position="169"/>
        <end position="188"/>
    </location>
</feature>
<keyword evidence="8 10" id="KW-0472">Membrane</keyword>
<dbReference type="InterPro" id="IPR006153">
    <property type="entry name" value="Cation/H_exchanger_TM"/>
</dbReference>
<feature type="transmembrane region" description="Helical" evidence="10">
    <location>
        <begin position="139"/>
        <end position="157"/>
    </location>
</feature>
<dbReference type="HOGENOM" id="CLU_005126_7_1_2"/>
<keyword evidence="2" id="KW-0813">Transport</keyword>
<feature type="transmembrane region" description="Helical" evidence="10">
    <location>
        <begin position="347"/>
        <end position="366"/>
    </location>
</feature>